<proteinExistence type="predicted"/>
<organism evidence="1">
    <name type="scientific">Arundo donax</name>
    <name type="common">Giant reed</name>
    <name type="synonym">Donax arundinaceus</name>
    <dbReference type="NCBI Taxonomy" id="35708"/>
    <lineage>
        <taxon>Eukaryota</taxon>
        <taxon>Viridiplantae</taxon>
        <taxon>Streptophyta</taxon>
        <taxon>Embryophyta</taxon>
        <taxon>Tracheophyta</taxon>
        <taxon>Spermatophyta</taxon>
        <taxon>Magnoliopsida</taxon>
        <taxon>Liliopsida</taxon>
        <taxon>Poales</taxon>
        <taxon>Poaceae</taxon>
        <taxon>PACMAD clade</taxon>
        <taxon>Arundinoideae</taxon>
        <taxon>Arundineae</taxon>
        <taxon>Arundo</taxon>
    </lineage>
</organism>
<sequence>MVVLMFISNQGLSVLREKASKFGILKHKTSDKKNSWLCFNIFSTEDYQSDCPFDFFLHIPFLNYGPSFSDITKVTSKQA</sequence>
<reference evidence="1" key="2">
    <citation type="journal article" date="2015" name="Data Brief">
        <title>Shoot transcriptome of the giant reed, Arundo donax.</title>
        <authorList>
            <person name="Barrero R.A."/>
            <person name="Guerrero F.D."/>
            <person name="Moolhuijzen P."/>
            <person name="Goolsby J.A."/>
            <person name="Tidwell J."/>
            <person name="Bellgard S.E."/>
            <person name="Bellgard M.I."/>
        </authorList>
    </citation>
    <scope>NUCLEOTIDE SEQUENCE</scope>
    <source>
        <tissue evidence="1">Shoot tissue taken approximately 20 cm above the soil surface</tissue>
    </source>
</reference>
<accession>A0A0A8YRF9</accession>
<dbReference type="AlphaFoldDB" id="A0A0A8YRF9"/>
<reference evidence="1" key="1">
    <citation type="submission" date="2014-09" db="EMBL/GenBank/DDBJ databases">
        <authorList>
            <person name="Magalhaes I.L.F."/>
            <person name="Oliveira U."/>
            <person name="Santos F.R."/>
            <person name="Vidigal T.H.D.A."/>
            <person name="Brescovit A.D."/>
            <person name="Santos A.J."/>
        </authorList>
    </citation>
    <scope>NUCLEOTIDE SEQUENCE</scope>
    <source>
        <tissue evidence="1">Shoot tissue taken approximately 20 cm above the soil surface</tissue>
    </source>
</reference>
<protein>
    <submittedName>
        <fullName evidence="1">Uncharacterized protein</fullName>
    </submittedName>
</protein>
<dbReference type="EMBL" id="GBRH01268884">
    <property type="protein sequence ID" value="JAD29011.1"/>
    <property type="molecule type" value="Transcribed_RNA"/>
</dbReference>
<name>A0A0A8YRF9_ARUDO</name>
<evidence type="ECO:0000313" key="1">
    <source>
        <dbReference type="EMBL" id="JAD29011.1"/>
    </source>
</evidence>